<dbReference type="InterPro" id="IPR015943">
    <property type="entry name" value="WD40/YVTN_repeat-like_dom_sf"/>
</dbReference>
<dbReference type="GO" id="GO:0032467">
    <property type="term" value="P:positive regulation of cytokinesis"/>
    <property type="evidence" value="ECO:0007669"/>
    <property type="project" value="TreeGrafter"/>
</dbReference>
<reference evidence="1 2" key="1">
    <citation type="submission" date="2020-10" db="EMBL/GenBank/DDBJ databases">
        <title>The Coptis chinensis genome and diversification of protoberbering-type alkaloids.</title>
        <authorList>
            <person name="Wang B."/>
            <person name="Shu S."/>
            <person name="Song C."/>
            <person name="Liu Y."/>
        </authorList>
    </citation>
    <scope>NUCLEOTIDE SEQUENCE [LARGE SCALE GENOMIC DNA]</scope>
    <source>
        <strain evidence="1">HL-2020</strain>
        <tissue evidence="1">Leaf</tissue>
    </source>
</reference>
<dbReference type="InterPro" id="IPR044621">
    <property type="entry name" value="NEDD1"/>
</dbReference>
<dbReference type="GO" id="GO:0010968">
    <property type="term" value="P:regulation of microtubule nucleation"/>
    <property type="evidence" value="ECO:0007669"/>
    <property type="project" value="InterPro"/>
</dbReference>
<dbReference type="Proteomes" id="UP000631114">
    <property type="component" value="Unassembled WGS sequence"/>
</dbReference>
<organism evidence="1 2">
    <name type="scientific">Coptis chinensis</name>
    <dbReference type="NCBI Taxonomy" id="261450"/>
    <lineage>
        <taxon>Eukaryota</taxon>
        <taxon>Viridiplantae</taxon>
        <taxon>Streptophyta</taxon>
        <taxon>Embryophyta</taxon>
        <taxon>Tracheophyta</taxon>
        <taxon>Spermatophyta</taxon>
        <taxon>Magnoliopsida</taxon>
        <taxon>Ranunculales</taxon>
        <taxon>Ranunculaceae</taxon>
        <taxon>Coptidoideae</taxon>
        <taxon>Coptis</taxon>
    </lineage>
</organism>
<accession>A0A835ISP8</accession>
<dbReference type="Gene3D" id="1.10.268.10">
    <property type="entry name" value="Topoisomerase, domain 3"/>
    <property type="match status" value="1"/>
</dbReference>
<dbReference type="SUPFAM" id="SSF50978">
    <property type="entry name" value="WD40 repeat-like"/>
    <property type="match status" value="1"/>
</dbReference>
<dbReference type="AlphaFoldDB" id="A0A835ISP8"/>
<gene>
    <name evidence="1" type="ORF">IFM89_035127</name>
</gene>
<proteinExistence type="predicted"/>
<sequence>MASAGDDKKISLWHKNGQSLGTVPIAGTESGDNINVLRVFDYSRVSRHLLVTAGDGGSIHLWDTTGRNPKIIAIVGLDKKDDGWILAAGTNNGRVVFYDVRGKPQPITALRAYSNSEIFLLKLVKLHNKIGFILGKMKGEIIVGNNSKRKDLSQELHQKGFTPFPRNIKNVEVVLTRVTENGKETEDNLVVGWTLGTEEVIKVIMNIYCDWHLAH</sequence>
<dbReference type="GO" id="GO:0140496">
    <property type="term" value="F:gamma-tubulin complex binding"/>
    <property type="evidence" value="ECO:0007669"/>
    <property type="project" value="InterPro"/>
</dbReference>
<dbReference type="PANTHER" id="PTHR45096:SF1">
    <property type="entry name" value="PROTEIN NEDD1"/>
    <property type="match status" value="1"/>
</dbReference>
<dbReference type="GO" id="GO:0003918">
    <property type="term" value="F:DNA topoisomerase type II (double strand cut, ATP-hydrolyzing) activity"/>
    <property type="evidence" value="ECO:0007669"/>
    <property type="project" value="InterPro"/>
</dbReference>
<comment type="caution">
    <text evidence="1">The sequence shown here is derived from an EMBL/GenBank/DDBJ whole genome shotgun (WGS) entry which is preliminary data.</text>
</comment>
<evidence type="ECO:0000313" key="1">
    <source>
        <dbReference type="EMBL" id="KAF9622894.1"/>
    </source>
</evidence>
<dbReference type="InterPro" id="IPR036322">
    <property type="entry name" value="WD40_repeat_dom_sf"/>
</dbReference>
<evidence type="ECO:0000313" key="2">
    <source>
        <dbReference type="Proteomes" id="UP000631114"/>
    </source>
</evidence>
<name>A0A835ISP8_9MAGN</name>
<dbReference type="GO" id="GO:0000919">
    <property type="term" value="P:cell plate assembly"/>
    <property type="evidence" value="ECO:0007669"/>
    <property type="project" value="TreeGrafter"/>
</dbReference>
<dbReference type="PANTHER" id="PTHR45096">
    <property type="entry name" value="PROTEIN NEDD1"/>
    <property type="match status" value="1"/>
</dbReference>
<dbReference type="GO" id="GO:0005828">
    <property type="term" value="C:kinetochore microtubule"/>
    <property type="evidence" value="ECO:0007669"/>
    <property type="project" value="TreeGrafter"/>
</dbReference>
<dbReference type="GO" id="GO:2000694">
    <property type="term" value="P:regulation of phragmoplast microtubule organization"/>
    <property type="evidence" value="ECO:0007669"/>
    <property type="project" value="TreeGrafter"/>
</dbReference>
<dbReference type="InterPro" id="IPR013757">
    <property type="entry name" value="Topo_IIA_A_a_sf"/>
</dbReference>
<dbReference type="EMBL" id="JADFTS010000002">
    <property type="protein sequence ID" value="KAF9622894.1"/>
    <property type="molecule type" value="Genomic_DNA"/>
</dbReference>
<dbReference type="Gene3D" id="2.130.10.10">
    <property type="entry name" value="YVTN repeat-like/Quinoprotein amine dehydrogenase"/>
    <property type="match status" value="1"/>
</dbReference>
<dbReference type="GO" id="GO:0005524">
    <property type="term" value="F:ATP binding"/>
    <property type="evidence" value="ECO:0007669"/>
    <property type="project" value="InterPro"/>
</dbReference>
<keyword evidence="2" id="KW-1185">Reference proteome</keyword>
<dbReference type="GO" id="GO:0003677">
    <property type="term" value="F:DNA binding"/>
    <property type="evidence" value="ECO:0007669"/>
    <property type="project" value="InterPro"/>
</dbReference>
<dbReference type="GO" id="GO:0060236">
    <property type="term" value="P:regulation of mitotic spindle organization"/>
    <property type="evidence" value="ECO:0007669"/>
    <property type="project" value="TreeGrafter"/>
</dbReference>
<protein>
    <submittedName>
        <fullName evidence="1">Uncharacterized protein</fullName>
    </submittedName>
</protein>
<dbReference type="OrthoDB" id="1725674at2759"/>